<protein>
    <recommendedName>
        <fullName evidence="2">Serine protease</fullName>
    </recommendedName>
</protein>
<evidence type="ECO:0008006" key="2">
    <source>
        <dbReference type="Google" id="ProtNLM"/>
    </source>
</evidence>
<dbReference type="PANTHER" id="PTHR22939">
    <property type="entry name" value="SERINE PROTEASE FAMILY S1C HTRA-RELATED"/>
    <property type="match status" value="1"/>
</dbReference>
<dbReference type="Pfam" id="PF13365">
    <property type="entry name" value="Trypsin_2"/>
    <property type="match status" value="1"/>
</dbReference>
<dbReference type="PANTHER" id="PTHR22939:SF129">
    <property type="entry name" value="SERINE PROTEASE HTRA2, MITOCHONDRIAL"/>
    <property type="match status" value="1"/>
</dbReference>
<reference evidence="1" key="1">
    <citation type="journal article" date="2014" name="Front. Microbiol.">
        <title>High frequency of phylogenetically diverse reductive dehalogenase-homologous genes in deep subseafloor sedimentary metagenomes.</title>
        <authorList>
            <person name="Kawai M."/>
            <person name="Futagami T."/>
            <person name="Toyoda A."/>
            <person name="Takaki Y."/>
            <person name="Nishi S."/>
            <person name="Hori S."/>
            <person name="Arai W."/>
            <person name="Tsubouchi T."/>
            <person name="Morono Y."/>
            <person name="Uchiyama I."/>
            <person name="Ito T."/>
            <person name="Fujiyama A."/>
            <person name="Inagaki F."/>
            <person name="Takami H."/>
        </authorList>
    </citation>
    <scope>NUCLEOTIDE SEQUENCE</scope>
    <source>
        <strain evidence="1">Expedition CK06-06</strain>
    </source>
</reference>
<name>X1IPK0_9ZZZZ</name>
<evidence type="ECO:0000313" key="1">
    <source>
        <dbReference type="EMBL" id="GAH83622.1"/>
    </source>
</evidence>
<dbReference type="AlphaFoldDB" id="X1IPK0"/>
<dbReference type="GO" id="GO:0006508">
    <property type="term" value="P:proteolysis"/>
    <property type="evidence" value="ECO:0007669"/>
    <property type="project" value="InterPro"/>
</dbReference>
<dbReference type="PRINTS" id="PR00834">
    <property type="entry name" value="PROTEASES2C"/>
</dbReference>
<gene>
    <name evidence="1" type="ORF">S03H2_55855</name>
</gene>
<dbReference type="InterPro" id="IPR001940">
    <property type="entry name" value="Peptidase_S1C"/>
</dbReference>
<dbReference type="Gene3D" id="2.40.10.120">
    <property type="match status" value="1"/>
</dbReference>
<dbReference type="GO" id="GO:0004252">
    <property type="term" value="F:serine-type endopeptidase activity"/>
    <property type="evidence" value="ECO:0007669"/>
    <property type="project" value="InterPro"/>
</dbReference>
<accession>X1IPK0</accession>
<proteinExistence type="predicted"/>
<comment type="caution">
    <text evidence="1">The sequence shown here is derived from an EMBL/GenBank/DDBJ whole genome shotgun (WGS) entry which is preliminary data.</text>
</comment>
<dbReference type="InterPro" id="IPR009003">
    <property type="entry name" value="Peptidase_S1_PA"/>
</dbReference>
<feature type="non-terminal residue" evidence="1">
    <location>
        <position position="253"/>
    </location>
</feature>
<dbReference type="SUPFAM" id="SSF50494">
    <property type="entry name" value="Trypsin-like serine proteases"/>
    <property type="match status" value="1"/>
</dbReference>
<dbReference type="EMBL" id="BARU01035715">
    <property type="protein sequence ID" value="GAH83622.1"/>
    <property type="molecule type" value="Genomic_DNA"/>
</dbReference>
<sequence length="253" mass="28098">DSDEKEFIDLLENLPEEEQEYYAKEVYKNGFSLELLKKVKEAKAIQVPASDPALPSLPKQKEESTENLPSLIKKIKPSVVIVFAYDNKGEFLQLGNGFFISQNGDIITNYHVLQEASSAEIKTSDGKTYPITYIIAKDEQNDIIRLSVDIPSKYVLPLYLSETIPKIGERIIVYGNPLELENTVSDGIVSSVREIFNYGKIIQITAPILPGSSGSPVLNMKGEVIGIATFQFIEGRKLNFAIPSERIASLNLA</sequence>
<feature type="non-terminal residue" evidence="1">
    <location>
        <position position="1"/>
    </location>
</feature>
<organism evidence="1">
    <name type="scientific">marine sediment metagenome</name>
    <dbReference type="NCBI Taxonomy" id="412755"/>
    <lineage>
        <taxon>unclassified sequences</taxon>
        <taxon>metagenomes</taxon>
        <taxon>ecological metagenomes</taxon>
    </lineage>
</organism>